<dbReference type="NCBIfam" id="TIGR02537">
    <property type="entry name" value="arch_flag_Nterm"/>
    <property type="match status" value="1"/>
</dbReference>
<keyword evidence="1" id="KW-1133">Transmembrane helix</keyword>
<reference evidence="3" key="1">
    <citation type="submission" date="2022-09" db="EMBL/GenBank/DDBJ databases">
        <title>Diverse halophilic archaea isolated from saline environments.</title>
        <authorList>
            <person name="Cui H.-L."/>
        </authorList>
    </citation>
    <scope>NUCLEOTIDE SEQUENCE</scope>
    <source>
        <strain evidence="3">ZS-35-S2</strain>
    </source>
</reference>
<evidence type="ECO:0000313" key="3">
    <source>
        <dbReference type="EMBL" id="UWM52851.1"/>
    </source>
</evidence>
<dbReference type="GeneID" id="74943135"/>
<dbReference type="InterPro" id="IPR012859">
    <property type="entry name" value="Pilin_N_archaeal"/>
</dbReference>
<keyword evidence="1" id="KW-0472">Membrane</keyword>
<keyword evidence="1" id="KW-0812">Transmembrane</keyword>
<protein>
    <submittedName>
        <fullName evidence="3">Type IV pilin N-terminal domain-containing protein</fullName>
    </submittedName>
</protein>
<dbReference type="EMBL" id="CP104003">
    <property type="protein sequence ID" value="UWM52851.1"/>
    <property type="molecule type" value="Genomic_DNA"/>
</dbReference>
<dbReference type="Proteomes" id="UP001057580">
    <property type="component" value="Chromosome"/>
</dbReference>
<dbReference type="Pfam" id="PF07790">
    <property type="entry name" value="Pilin_N"/>
    <property type="match status" value="1"/>
</dbReference>
<organism evidence="3 4">
    <name type="scientific">Salinirubellus salinus</name>
    <dbReference type="NCBI Taxonomy" id="1364945"/>
    <lineage>
        <taxon>Archaea</taxon>
        <taxon>Methanobacteriati</taxon>
        <taxon>Methanobacteriota</taxon>
        <taxon>Stenosarchaea group</taxon>
        <taxon>Halobacteria</taxon>
        <taxon>Halobacteriales</taxon>
        <taxon>Natronomonadaceae</taxon>
        <taxon>Salinirubellus</taxon>
    </lineage>
</organism>
<dbReference type="AlphaFoldDB" id="A0A9E7QZE5"/>
<proteinExistence type="predicted"/>
<evidence type="ECO:0000259" key="2">
    <source>
        <dbReference type="Pfam" id="PF07790"/>
    </source>
</evidence>
<accession>A0A9E7QZE5</accession>
<gene>
    <name evidence="3" type="ORF">N0B31_11895</name>
</gene>
<sequence>MLGDDRSTVGFDDRGVSPIIGTIIMVSIVVILAATVTGVLFTLGDVETAEQAVNRFESILSGIDFATLGP</sequence>
<dbReference type="RefSeq" id="WP_260591846.1">
    <property type="nucleotide sequence ID" value="NZ_CP104003.1"/>
</dbReference>
<evidence type="ECO:0000313" key="4">
    <source>
        <dbReference type="Proteomes" id="UP001057580"/>
    </source>
</evidence>
<feature type="domain" description="Archaeal Type IV pilin N-terminal" evidence="2">
    <location>
        <begin position="14"/>
        <end position="52"/>
    </location>
</feature>
<name>A0A9E7QZE5_9EURY</name>
<keyword evidence="4" id="KW-1185">Reference proteome</keyword>
<evidence type="ECO:0000256" key="1">
    <source>
        <dbReference type="SAM" id="Phobius"/>
    </source>
</evidence>
<dbReference type="KEGG" id="ssai:N0B31_11895"/>
<dbReference type="InterPro" id="IPR013373">
    <property type="entry name" value="Flagellin/pilin_N_arc"/>
</dbReference>
<feature type="transmembrane region" description="Helical" evidence="1">
    <location>
        <begin position="20"/>
        <end position="43"/>
    </location>
</feature>